<keyword evidence="4" id="KW-0597">Phosphoprotein</keyword>
<comment type="cofactor">
    <cofactor evidence="1 13">
        <name>(R)-lipoate</name>
        <dbReference type="ChEBI" id="CHEBI:83088"/>
    </cofactor>
</comment>
<evidence type="ECO:0000313" key="18">
    <source>
        <dbReference type="RefSeq" id="XP_031569107.1"/>
    </source>
</evidence>
<dbReference type="InterPro" id="IPR036625">
    <property type="entry name" value="E3-bd_dom_sf"/>
</dbReference>
<evidence type="ECO:0000256" key="6">
    <source>
        <dbReference type="ARBA" id="ARBA00022823"/>
    </source>
</evidence>
<dbReference type="Gene3D" id="3.30.559.10">
    <property type="entry name" value="Chloramphenicol acetyltransferase-like domain"/>
    <property type="match status" value="1"/>
</dbReference>
<dbReference type="PROSITE" id="PS00189">
    <property type="entry name" value="LIPOYL"/>
    <property type="match status" value="1"/>
</dbReference>
<gene>
    <name evidence="18" type="primary">LOC116303664</name>
</gene>
<dbReference type="SUPFAM" id="SSF47005">
    <property type="entry name" value="Peripheral subunit-binding domain of 2-oxo acid dehydrogenase complex"/>
    <property type="match status" value="1"/>
</dbReference>
<dbReference type="InParanoid" id="A0A6P8IQC1"/>
<dbReference type="FunFam" id="3.30.559.10:FF:000009">
    <property type="entry name" value="Dihydrolipoamide acetyltransferase component of pyruvate dehydrogenase complex"/>
    <property type="match status" value="1"/>
</dbReference>
<evidence type="ECO:0000259" key="16">
    <source>
        <dbReference type="PROSITE" id="PS51826"/>
    </source>
</evidence>
<evidence type="ECO:0000256" key="1">
    <source>
        <dbReference type="ARBA" id="ARBA00001938"/>
    </source>
</evidence>
<dbReference type="InterPro" id="IPR004167">
    <property type="entry name" value="PSBD"/>
</dbReference>
<evidence type="ECO:0000256" key="13">
    <source>
        <dbReference type="RuleBase" id="RU003423"/>
    </source>
</evidence>
<evidence type="ECO:0000256" key="7">
    <source>
        <dbReference type="ARBA" id="ARBA00022946"/>
    </source>
</evidence>
<name>A0A6P8IQC1_ACTTE</name>
<evidence type="ECO:0000256" key="9">
    <source>
        <dbReference type="ARBA" id="ARBA00023128"/>
    </source>
</evidence>
<dbReference type="InterPro" id="IPR023213">
    <property type="entry name" value="CAT-like_dom_sf"/>
</dbReference>
<feature type="region of interest" description="Disordered" evidence="14">
    <location>
        <begin position="149"/>
        <end position="217"/>
    </location>
</feature>
<protein>
    <recommendedName>
        <fullName evidence="13">Dihydrolipoamide acetyltransferase component of pyruvate dehydrogenase complex</fullName>
        <ecNumber evidence="13">2.3.1.-</ecNumber>
    </recommendedName>
</protein>
<evidence type="ECO:0000259" key="15">
    <source>
        <dbReference type="PROSITE" id="PS50968"/>
    </source>
</evidence>
<dbReference type="InterPro" id="IPR001078">
    <property type="entry name" value="2-oxoacid_DH_actylTfrase"/>
</dbReference>
<dbReference type="GO" id="GO:0016407">
    <property type="term" value="F:acetyltransferase activity"/>
    <property type="evidence" value="ECO:0007669"/>
    <property type="project" value="TreeGrafter"/>
</dbReference>
<dbReference type="PROSITE" id="PS51826">
    <property type="entry name" value="PSBD"/>
    <property type="match status" value="1"/>
</dbReference>
<keyword evidence="5 13" id="KW-0808">Transferase</keyword>
<dbReference type="EC" id="2.3.1.-" evidence="13"/>
<dbReference type="RefSeq" id="XP_031569107.1">
    <property type="nucleotide sequence ID" value="XM_031713247.1"/>
</dbReference>
<keyword evidence="6 13" id="KW-0450">Lipoyl</keyword>
<feature type="compositionally biased region" description="Pro residues" evidence="14">
    <location>
        <begin position="192"/>
        <end position="201"/>
    </location>
</feature>
<dbReference type="PANTHER" id="PTHR43178">
    <property type="entry name" value="DIHYDROLIPOAMIDE ACETYLTRANSFERASE COMPONENT OF PYRUVATE DEHYDROGENASE COMPLEX"/>
    <property type="match status" value="1"/>
</dbReference>
<dbReference type="GeneID" id="116303664"/>
<keyword evidence="17" id="KW-1185">Reference proteome</keyword>
<dbReference type="CDD" id="cd06849">
    <property type="entry name" value="lipoyl_domain"/>
    <property type="match status" value="1"/>
</dbReference>
<evidence type="ECO:0000256" key="8">
    <source>
        <dbReference type="ARBA" id="ARBA00022990"/>
    </source>
</evidence>
<dbReference type="SUPFAM" id="SSF51230">
    <property type="entry name" value="Single hybrid motif"/>
    <property type="match status" value="1"/>
</dbReference>
<dbReference type="InterPro" id="IPR000089">
    <property type="entry name" value="Biotin_lipoyl"/>
</dbReference>
<dbReference type="GO" id="GO:0043754">
    <property type="term" value="F:dihydrolipoamide branched chain acyltransferase activity"/>
    <property type="evidence" value="ECO:0007669"/>
    <property type="project" value="UniProtKB-EC"/>
</dbReference>
<dbReference type="Pfam" id="PF02817">
    <property type="entry name" value="E3_binding"/>
    <property type="match status" value="1"/>
</dbReference>
<dbReference type="InterPro" id="IPR011053">
    <property type="entry name" value="Single_hybrid_motif"/>
</dbReference>
<evidence type="ECO:0000256" key="11">
    <source>
        <dbReference type="ARBA" id="ARBA00051775"/>
    </source>
</evidence>
<dbReference type="InterPro" id="IPR050743">
    <property type="entry name" value="2-oxoacid_DH_E2_comp"/>
</dbReference>
<dbReference type="KEGG" id="aten:116303664"/>
<comment type="subcellular location">
    <subcellularLocation>
        <location evidence="2">Mitochondrion matrix</location>
    </subcellularLocation>
</comment>
<keyword evidence="8" id="KW-0007">Acetylation</keyword>
<feature type="domain" description="Peripheral subunit-binding (PSBD)" evidence="16">
    <location>
        <begin position="218"/>
        <end position="255"/>
    </location>
</feature>
<dbReference type="GO" id="GO:0005759">
    <property type="term" value="C:mitochondrial matrix"/>
    <property type="evidence" value="ECO:0007669"/>
    <property type="project" value="UniProtKB-SubCell"/>
</dbReference>
<accession>A0A6P8IQC1</accession>
<evidence type="ECO:0000256" key="10">
    <source>
        <dbReference type="ARBA" id="ARBA00023315"/>
    </source>
</evidence>
<dbReference type="OrthoDB" id="202158at2759"/>
<dbReference type="Gene3D" id="4.10.320.10">
    <property type="entry name" value="E3-binding domain"/>
    <property type="match status" value="1"/>
</dbReference>
<comment type="catalytic activity">
    <reaction evidence="11">
        <text>N(6)-[(R)-dihydrolipoyl]-L-lysyl-[protein] + 2-methylpropanoyl-CoA = N(6)-[(R)-S(8)-2-methylpropanoyldihydrolipoyl]-L-lysyl-[protein] + CoA</text>
        <dbReference type="Rhea" id="RHEA:18865"/>
        <dbReference type="Rhea" id="RHEA-COMP:10475"/>
        <dbReference type="Rhea" id="RHEA-COMP:10497"/>
        <dbReference type="ChEBI" id="CHEBI:57287"/>
        <dbReference type="ChEBI" id="CHEBI:57338"/>
        <dbReference type="ChEBI" id="CHEBI:83100"/>
        <dbReference type="ChEBI" id="CHEBI:83142"/>
        <dbReference type="EC" id="2.3.1.168"/>
    </reaction>
    <physiologicalReaction direction="left-to-right" evidence="11">
        <dbReference type="Rhea" id="RHEA:18866"/>
    </physiologicalReaction>
</comment>
<feature type="compositionally biased region" description="Polar residues" evidence="14">
    <location>
        <begin position="167"/>
        <end position="176"/>
    </location>
</feature>
<sequence>MTARVLLSRRYLNQKTWFLFTNQLGRHVRNISRVSSVVTKKYGTSSSQVEKGFAGRRHLRTSSALAGEVLPFKLSDIGEGIAEVTLKEWYVNPGDHVAQFDSICEVQSDKASVTITSKYDGVITKLYYEVEDMARVHQPLVDIEITAETTVDNGDRSPAEDVMAAQQKPQPTQAIDQSLPPPPSRPTQEIIPPQPSPPAPSQPAYQESNVTKRSGKVLTTPAVRKIAKENQIDLSNVPSTGKDGRILKEDVLHYIKQMKTATAAPAAAAPAPEKPAPIPSPVYTPPVFTSDAIPQDRVEEIKGIRKVMAKTMTAALAIPHFGYCDEILLDDLVKLRTQLKPLMESRGVKLSFMPFFIKAASLALHQFPILNSCVDADCTQITYKGAHNIGVAMDTSQGLLVPNVKNVQMKSLYDIAIDLNRMHHQGLSGLLAPNDLSGGTFSLSNIGSIGGTYAKPVLLPPNVGIGAIGRVQVIPRFDKNGEVYKAHIVNVSWSADHRIIEGAVMARFSNVWKSYLENPASMLIDMR</sequence>
<dbReference type="SUPFAM" id="SSF52777">
    <property type="entry name" value="CoA-dependent acyltransferases"/>
    <property type="match status" value="1"/>
</dbReference>
<dbReference type="PROSITE" id="PS50968">
    <property type="entry name" value="BIOTINYL_LIPOYL"/>
    <property type="match status" value="1"/>
</dbReference>
<dbReference type="FunFam" id="2.40.50.100:FF:000013">
    <property type="entry name" value="Dihydrolipoamide acetyltransferase component of pyruvate dehydrogenase complex"/>
    <property type="match status" value="1"/>
</dbReference>
<dbReference type="GO" id="GO:0031405">
    <property type="term" value="F:lipoic acid binding"/>
    <property type="evidence" value="ECO:0007669"/>
    <property type="project" value="TreeGrafter"/>
</dbReference>
<comment type="function">
    <text evidence="12">The branched-chain alpha-keto dehydrogenase complex catalyzes the overall conversion of alpha-keto acids to acyl-CoA and CO(2). It contains multiple copies of three enzymatic components: branched-chain alpha-keto acid decarboxylase (E1), lipoamide acyltransferase (E2) and lipoamide dehydrogenase (E3). Within this complex, the catalytic function of this enzyme is to accept, and to transfer to coenzyme A, acyl groups that are generated by the branched-chain alpha-keto acid decarboxylase component.</text>
</comment>
<keyword evidence="7" id="KW-0809">Transit peptide</keyword>
<keyword evidence="9" id="KW-0496">Mitochondrion</keyword>
<organism evidence="17 18">
    <name type="scientific">Actinia tenebrosa</name>
    <name type="common">Australian red waratah sea anemone</name>
    <dbReference type="NCBI Taxonomy" id="6105"/>
    <lineage>
        <taxon>Eukaryota</taxon>
        <taxon>Metazoa</taxon>
        <taxon>Cnidaria</taxon>
        <taxon>Anthozoa</taxon>
        <taxon>Hexacorallia</taxon>
        <taxon>Actiniaria</taxon>
        <taxon>Actiniidae</taxon>
        <taxon>Actinia</taxon>
    </lineage>
</organism>
<reference evidence="18" key="1">
    <citation type="submission" date="2025-08" db="UniProtKB">
        <authorList>
            <consortium name="RefSeq"/>
        </authorList>
    </citation>
    <scope>IDENTIFICATION</scope>
    <source>
        <tissue evidence="18">Tentacle</tissue>
    </source>
</reference>
<evidence type="ECO:0000256" key="4">
    <source>
        <dbReference type="ARBA" id="ARBA00022553"/>
    </source>
</evidence>
<keyword evidence="10 13" id="KW-0012">Acyltransferase</keyword>
<evidence type="ECO:0000256" key="14">
    <source>
        <dbReference type="SAM" id="MobiDB-lite"/>
    </source>
</evidence>
<dbReference type="FunFam" id="4.10.320.10:FF:000002">
    <property type="entry name" value="Dihydrolipoamide acetyltransferase component of pyruvate dehydrogenase complex"/>
    <property type="match status" value="1"/>
</dbReference>
<evidence type="ECO:0000256" key="2">
    <source>
        <dbReference type="ARBA" id="ARBA00004305"/>
    </source>
</evidence>
<dbReference type="FunCoup" id="A0A6P8IQC1">
    <property type="interactions" value="1902"/>
</dbReference>
<dbReference type="Pfam" id="PF00198">
    <property type="entry name" value="2-oxoacid_dh"/>
    <property type="match status" value="1"/>
</dbReference>
<evidence type="ECO:0000256" key="12">
    <source>
        <dbReference type="ARBA" id="ARBA00059178"/>
    </source>
</evidence>
<dbReference type="PANTHER" id="PTHR43178:SF5">
    <property type="entry name" value="LIPOAMIDE ACYLTRANSFERASE COMPONENT OF BRANCHED-CHAIN ALPHA-KETO ACID DEHYDROGENASE COMPLEX, MITOCHONDRIAL"/>
    <property type="match status" value="1"/>
</dbReference>
<evidence type="ECO:0000256" key="3">
    <source>
        <dbReference type="ARBA" id="ARBA00007317"/>
    </source>
</evidence>
<dbReference type="Pfam" id="PF00364">
    <property type="entry name" value="Biotin_lipoyl"/>
    <property type="match status" value="1"/>
</dbReference>
<dbReference type="Gene3D" id="2.40.50.100">
    <property type="match status" value="1"/>
</dbReference>
<dbReference type="AlphaFoldDB" id="A0A6P8IQC1"/>
<feature type="domain" description="Lipoyl-binding" evidence="15">
    <location>
        <begin position="69"/>
        <end position="144"/>
    </location>
</feature>
<dbReference type="GO" id="GO:0005829">
    <property type="term" value="C:cytosol"/>
    <property type="evidence" value="ECO:0007669"/>
    <property type="project" value="UniProtKB-ARBA"/>
</dbReference>
<dbReference type="InterPro" id="IPR003016">
    <property type="entry name" value="2-oxoA_DH_lipoyl-BS"/>
</dbReference>
<dbReference type="Proteomes" id="UP000515163">
    <property type="component" value="Unplaced"/>
</dbReference>
<comment type="similarity">
    <text evidence="3 13">Belongs to the 2-oxoacid dehydrogenase family.</text>
</comment>
<evidence type="ECO:0000256" key="5">
    <source>
        <dbReference type="ARBA" id="ARBA00022679"/>
    </source>
</evidence>
<evidence type="ECO:0000313" key="17">
    <source>
        <dbReference type="Proteomes" id="UP000515163"/>
    </source>
</evidence>
<proteinExistence type="inferred from homology"/>